<evidence type="ECO:0000313" key="3">
    <source>
        <dbReference type="Proteomes" id="UP000653493"/>
    </source>
</evidence>
<accession>A0A918LBK9</accession>
<reference evidence="2" key="2">
    <citation type="submission" date="2020-09" db="EMBL/GenBank/DDBJ databases">
        <authorList>
            <person name="Sun Q."/>
            <person name="Ohkuma M."/>
        </authorList>
    </citation>
    <scope>NUCLEOTIDE SEQUENCE</scope>
    <source>
        <strain evidence="2">JCM 4234</strain>
    </source>
</reference>
<reference evidence="2" key="1">
    <citation type="journal article" date="2014" name="Int. J. Syst. Evol. Microbiol.">
        <title>Complete genome sequence of Corynebacterium casei LMG S-19264T (=DSM 44701T), isolated from a smear-ripened cheese.</title>
        <authorList>
            <consortium name="US DOE Joint Genome Institute (JGI-PGF)"/>
            <person name="Walter F."/>
            <person name="Albersmeier A."/>
            <person name="Kalinowski J."/>
            <person name="Ruckert C."/>
        </authorList>
    </citation>
    <scope>NUCLEOTIDE SEQUENCE</scope>
    <source>
        <strain evidence="2">JCM 4234</strain>
    </source>
</reference>
<evidence type="ECO:0000313" key="2">
    <source>
        <dbReference type="EMBL" id="GGS29334.1"/>
    </source>
</evidence>
<feature type="region of interest" description="Disordered" evidence="1">
    <location>
        <begin position="1"/>
        <end position="83"/>
    </location>
</feature>
<protein>
    <submittedName>
        <fullName evidence="2">Uncharacterized protein</fullName>
    </submittedName>
</protein>
<sequence length="83" mass="8977">MSIRARRAPRRAEDNGSAKSRPAYVPSGAARTATRCGPVRRLNSVEGIGCRRRGGGTAPSPVSGEKRVSDEQQGITEDQWRRA</sequence>
<dbReference type="Proteomes" id="UP000653493">
    <property type="component" value="Unassembled WGS sequence"/>
</dbReference>
<proteinExistence type="predicted"/>
<name>A0A918LBK9_STRGD</name>
<dbReference type="EMBL" id="BMSL01000003">
    <property type="protein sequence ID" value="GGS29334.1"/>
    <property type="molecule type" value="Genomic_DNA"/>
</dbReference>
<gene>
    <name evidence="2" type="ORF">GCM10010238_17720</name>
</gene>
<keyword evidence="3" id="KW-1185">Reference proteome</keyword>
<dbReference type="AlphaFoldDB" id="A0A918LBK9"/>
<evidence type="ECO:0000256" key="1">
    <source>
        <dbReference type="SAM" id="MobiDB-lite"/>
    </source>
</evidence>
<comment type="caution">
    <text evidence="2">The sequence shown here is derived from an EMBL/GenBank/DDBJ whole genome shotgun (WGS) entry which is preliminary data.</text>
</comment>
<organism evidence="2 3">
    <name type="scientific">Streptomyces griseoviridis</name>
    <dbReference type="NCBI Taxonomy" id="45398"/>
    <lineage>
        <taxon>Bacteria</taxon>
        <taxon>Bacillati</taxon>
        <taxon>Actinomycetota</taxon>
        <taxon>Actinomycetes</taxon>
        <taxon>Kitasatosporales</taxon>
        <taxon>Streptomycetaceae</taxon>
        <taxon>Streptomyces</taxon>
    </lineage>
</organism>